<dbReference type="PANTHER" id="PTHR35573:SF2">
    <property type="entry name" value="MD-2-RELATED LIPID-RECOGNITION DOMAIN-CONTAINING PROTEIN"/>
    <property type="match status" value="1"/>
</dbReference>
<gene>
    <name evidence="4" type="ORF">MSPICULIGERA_LOCUS21511</name>
</gene>
<dbReference type="AlphaFoldDB" id="A0AA36GFK7"/>
<sequence length="626" mass="69573">MGFGEKEAQKKTKKAKAIKKMSLTQRAEAVAPYFVSALVLLPFYASCTTMTLLLFLNPYCSPRDVDRVLAFSRDPGFSCSGKQDGFYATGCSNTYWGCVNGMAVQHSCNGNDLWFTAEGSRCDYKEFVPECGGRTPAPQPQSQQPAQSPPQMVQGCQGKMDGIYPTTSCTKQYLSCVGGLGMLNNCHDGLIFNEAISACDYKENVLSCGGQAPAQDVPQQPIQPRPTLTFDCTGLEDGYWSTRQCSDKYAYCQMGQATMEANCPAGTAFFNRAQQCLNKNNHPECVRQQPQPQQMLPQSQPQQQQQPNYGGLSQPLPAQDSNPCSGKVNGLYSQGCSNKYVMCNNFAPSTFFCPGSFVFDDVTKRCTYANQVSGCMSPVLPQSPVIRTPQPFPQPFVQPQPMFYRQPNKSPPPMPDSSVGRYAEEDGPMNTVEDSLDAGVAQNYLSSAPYMEQETEDCSALPNGTNTMPHVFQCDLEEDSDPLFIIHNAAVTNYTGDTQYPVDFTSPIRIFLDVTSRVNRRFDNLGVDVSVYKRSTGWFGCGWLFIPSFTLLNNGDVCEENQSCPLARGRQVLELPLEPQKLFTRFFRMFHNDMQAYQLILRVRDNSRPFDDLFCASIQTRISFDS</sequence>
<comment type="caution">
    <text evidence="4">The sequence shown here is derived from an EMBL/GenBank/DDBJ whole genome shotgun (WGS) entry which is preliminary data.</text>
</comment>
<keyword evidence="2" id="KW-0812">Transmembrane</keyword>
<evidence type="ECO:0000256" key="2">
    <source>
        <dbReference type="SAM" id="Phobius"/>
    </source>
</evidence>
<feature type="domain" description="Chitin-binding type-2" evidence="3">
    <location>
        <begin position="153"/>
        <end position="210"/>
    </location>
</feature>
<evidence type="ECO:0000313" key="5">
    <source>
        <dbReference type="Proteomes" id="UP001177023"/>
    </source>
</evidence>
<dbReference type="SUPFAM" id="SSF57625">
    <property type="entry name" value="Invertebrate chitin-binding proteins"/>
    <property type="match status" value="4"/>
</dbReference>
<dbReference type="InterPro" id="IPR036508">
    <property type="entry name" value="Chitin-bd_dom_sf"/>
</dbReference>
<feature type="non-terminal residue" evidence="4">
    <location>
        <position position="1"/>
    </location>
</feature>
<feature type="compositionally biased region" description="Low complexity" evidence="1">
    <location>
        <begin position="288"/>
        <end position="307"/>
    </location>
</feature>
<name>A0AA36GFK7_9BILA</name>
<feature type="domain" description="Chitin-binding type-2" evidence="3">
    <location>
        <begin position="229"/>
        <end position="287"/>
    </location>
</feature>
<feature type="domain" description="Chitin-binding type-2" evidence="3">
    <location>
        <begin position="76"/>
        <end position="133"/>
    </location>
</feature>
<reference evidence="4" key="1">
    <citation type="submission" date="2023-06" db="EMBL/GenBank/DDBJ databases">
        <authorList>
            <person name="Delattre M."/>
        </authorList>
    </citation>
    <scope>NUCLEOTIDE SEQUENCE</scope>
    <source>
        <strain evidence="4">AF72</strain>
    </source>
</reference>
<feature type="region of interest" description="Disordered" evidence="1">
    <location>
        <begin position="284"/>
        <end position="320"/>
    </location>
</feature>
<evidence type="ECO:0000259" key="3">
    <source>
        <dbReference type="PROSITE" id="PS50940"/>
    </source>
</evidence>
<feature type="region of interest" description="Disordered" evidence="1">
    <location>
        <begin position="133"/>
        <end position="154"/>
    </location>
</feature>
<dbReference type="Proteomes" id="UP001177023">
    <property type="component" value="Unassembled WGS sequence"/>
</dbReference>
<feature type="compositionally biased region" description="Low complexity" evidence="1">
    <location>
        <begin position="140"/>
        <end position="151"/>
    </location>
</feature>
<feature type="transmembrane region" description="Helical" evidence="2">
    <location>
        <begin position="30"/>
        <end position="56"/>
    </location>
</feature>
<keyword evidence="2" id="KW-1133">Transmembrane helix</keyword>
<accession>A0AA36GFK7</accession>
<evidence type="ECO:0000256" key="1">
    <source>
        <dbReference type="SAM" id="MobiDB-lite"/>
    </source>
</evidence>
<dbReference type="GO" id="GO:0005576">
    <property type="term" value="C:extracellular region"/>
    <property type="evidence" value="ECO:0007669"/>
    <property type="project" value="InterPro"/>
</dbReference>
<dbReference type="GO" id="GO:0008061">
    <property type="term" value="F:chitin binding"/>
    <property type="evidence" value="ECO:0007669"/>
    <property type="project" value="InterPro"/>
</dbReference>
<dbReference type="InterPro" id="IPR002557">
    <property type="entry name" value="Chitin-bd_dom"/>
</dbReference>
<organism evidence="4 5">
    <name type="scientific">Mesorhabditis spiculigera</name>
    <dbReference type="NCBI Taxonomy" id="96644"/>
    <lineage>
        <taxon>Eukaryota</taxon>
        <taxon>Metazoa</taxon>
        <taxon>Ecdysozoa</taxon>
        <taxon>Nematoda</taxon>
        <taxon>Chromadorea</taxon>
        <taxon>Rhabditida</taxon>
        <taxon>Rhabditina</taxon>
        <taxon>Rhabditomorpha</taxon>
        <taxon>Rhabditoidea</taxon>
        <taxon>Rhabditidae</taxon>
        <taxon>Mesorhabditinae</taxon>
        <taxon>Mesorhabditis</taxon>
    </lineage>
</organism>
<dbReference type="Gene3D" id="2.170.140.10">
    <property type="entry name" value="Chitin binding domain"/>
    <property type="match status" value="2"/>
</dbReference>
<dbReference type="Pfam" id="PF01607">
    <property type="entry name" value="CBM_14"/>
    <property type="match status" value="4"/>
</dbReference>
<feature type="domain" description="Chitin-binding type-2" evidence="3">
    <location>
        <begin position="321"/>
        <end position="377"/>
    </location>
</feature>
<proteinExistence type="predicted"/>
<protein>
    <recommendedName>
        <fullName evidence="3">Chitin-binding type-2 domain-containing protein</fullName>
    </recommendedName>
</protein>
<keyword evidence="5" id="KW-1185">Reference proteome</keyword>
<evidence type="ECO:0000313" key="4">
    <source>
        <dbReference type="EMBL" id="CAJ0583431.1"/>
    </source>
</evidence>
<dbReference type="EMBL" id="CATQJA010002665">
    <property type="protein sequence ID" value="CAJ0583431.1"/>
    <property type="molecule type" value="Genomic_DNA"/>
</dbReference>
<dbReference type="SMART" id="SM00494">
    <property type="entry name" value="ChtBD2"/>
    <property type="match status" value="4"/>
</dbReference>
<dbReference type="Gene3D" id="3.20.20.80">
    <property type="entry name" value="Glycosidases"/>
    <property type="match status" value="1"/>
</dbReference>
<dbReference type="PROSITE" id="PS50940">
    <property type="entry name" value="CHIT_BIND_II"/>
    <property type="match status" value="4"/>
</dbReference>
<feature type="region of interest" description="Disordered" evidence="1">
    <location>
        <begin position="406"/>
        <end position="430"/>
    </location>
</feature>
<keyword evidence="2" id="KW-0472">Membrane</keyword>
<dbReference type="PANTHER" id="PTHR35573">
    <property type="entry name" value="PROTEIN CBG22129"/>
    <property type="match status" value="1"/>
</dbReference>